<dbReference type="Pfam" id="PF13193">
    <property type="entry name" value="AMP-binding_C"/>
    <property type="match status" value="1"/>
</dbReference>
<dbReference type="Gene3D" id="3.40.50.12780">
    <property type="entry name" value="N-terminal domain of ligase-like"/>
    <property type="match status" value="1"/>
</dbReference>
<dbReference type="Gene3D" id="3.30.300.30">
    <property type="match status" value="1"/>
</dbReference>
<sequence length="160" mass="17328">MKCYVGDEEATRKAIDKDGWLDTGDGAALDEEGFLYIKDRLKDIIIRGGENIPSSDVENALYAHPGVAEAAAVGIPDPILGEVVGSVVSLHPQSSARPDEAELLGVVRPLLSRRAVPVIVVVHPEPLPRNVNGKIVKGDLRRIVADAWEARRARQLRAKL</sequence>
<dbReference type="PANTHER" id="PTHR43201:SF5">
    <property type="entry name" value="MEDIUM-CHAIN ACYL-COA LIGASE ACSF2, MITOCHONDRIAL"/>
    <property type="match status" value="1"/>
</dbReference>
<organism evidence="4">
    <name type="scientific">Tremella fuciformis</name>
    <dbReference type="NCBI Taxonomy" id="64657"/>
    <lineage>
        <taxon>Eukaryota</taxon>
        <taxon>Fungi</taxon>
        <taxon>Dikarya</taxon>
        <taxon>Basidiomycota</taxon>
        <taxon>Agaricomycotina</taxon>
        <taxon>Tremellomycetes</taxon>
        <taxon>Tremellales</taxon>
        <taxon>Tremellaceae</taxon>
        <taxon>Tremella</taxon>
    </lineage>
</organism>
<dbReference type="InterPro" id="IPR042099">
    <property type="entry name" value="ANL_N_sf"/>
</dbReference>
<name>D5KY57_9TREE</name>
<dbReference type="GO" id="GO:0006631">
    <property type="term" value="P:fatty acid metabolic process"/>
    <property type="evidence" value="ECO:0007669"/>
    <property type="project" value="TreeGrafter"/>
</dbReference>
<dbReference type="SUPFAM" id="SSF56801">
    <property type="entry name" value="Acetyl-CoA synthetase-like"/>
    <property type="match status" value="1"/>
</dbReference>
<reference evidence="4" key="1">
    <citation type="submission" date="2010-02" db="EMBL/GenBank/DDBJ databases">
        <authorList>
            <person name="Xie B."/>
            <person name="Huang X."/>
            <person name="Deng Y."/>
        </authorList>
    </citation>
    <scope>NUCLEOTIDE SEQUENCE</scope>
</reference>
<accession>D5KY57</accession>
<dbReference type="InterPro" id="IPR045851">
    <property type="entry name" value="AMP-bd_C_sf"/>
</dbReference>
<evidence type="ECO:0000256" key="2">
    <source>
        <dbReference type="ARBA" id="ARBA00022598"/>
    </source>
</evidence>
<evidence type="ECO:0000259" key="3">
    <source>
        <dbReference type="Pfam" id="PF13193"/>
    </source>
</evidence>
<protein>
    <submittedName>
        <fullName evidence="4">LuxE</fullName>
    </submittedName>
</protein>
<dbReference type="AlphaFoldDB" id="D5KY57"/>
<dbReference type="GO" id="GO:0031956">
    <property type="term" value="F:medium-chain fatty acid-CoA ligase activity"/>
    <property type="evidence" value="ECO:0007669"/>
    <property type="project" value="TreeGrafter"/>
</dbReference>
<dbReference type="PANTHER" id="PTHR43201">
    <property type="entry name" value="ACYL-COA SYNTHETASE"/>
    <property type="match status" value="1"/>
</dbReference>
<proteinExistence type="evidence at transcript level"/>
<feature type="domain" description="AMP-binding enzyme C-terminal" evidence="3">
    <location>
        <begin position="57"/>
        <end position="134"/>
    </location>
</feature>
<dbReference type="InterPro" id="IPR025110">
    <property type="entry name" value="AMP-bd_C"/>
</dbReference>
<evidence type="ECO:0000313" key="4">
    <source>
        <dbReference type="EMBL" id="ADE10102.1"/>
    </source>
</evidence>
<dbReference type="CDD" id="cd04433">
    <property type="entry name" value="AFD_class_I"/>
    <property type="match status" value="1"/>
</dbReference>
<dbReference type="EMBL" id="GU723657">
    <property type="protein sequence ID" value="ADE10102.1"/>
    <property type="molecule type" value="mRNA"/>
</dbReference>
<keyword evidence="2" id="KW-0436">Ligase</keyword>
<evidence type="ECO:0000256" key="1">
    <source>
        <dbReference type="ARBA" id="ARBA00006432"/>
    </source>
</evidence>
<comment type="similarity">
    <text evidence="1">Belongs to the ATP-dependent AMP-binding enzyme family.</text>
</comment>